<evidence type="ECO:0000256" key="1">
    <source>
        <dbReference type="SAM" id="Phobius"/>
    </source>
</evidence>
<accession>A0A3B0XSA1</accession>
<feature type="transmembrane region" description="Helical" evidence="1">
    <location>
        <begin position="6"/>
        <end position="25"/>
    </location>
</feature>
<gene>
    <name evidence="2" type="ORF">MNBD_GAMMA12-1276</name>
</gene>
<feature type="transmembrane region" description="Helical" evidence="1">
    <location>
        <begin position="37"/>
        <end position="68"/>
    </location>
</feature>
<keyword evidence="1" id="KW-0472">Membrane</keyword>
<name>A0A3B0XSA1_9ZZZZ</name>
<dbReference type="EMBL" id="UOFL01000010">
    <property type="protein sequence ID" value="VAW71128.1"/>
    <property type="molecule type" value="Genomic_DNA"/>
</dbReference>
<reference evidence="2" key="1">
    <citation type="submission" date="2018-06" db="EMBL/GenBank/DDBJ databases">
        <authorList>
            <person name="Zhirakovskaya E."/>
        </authorList>
    </citation>
    <scope>NUCLEOTIDE SEQUENCE</scope>
</reference>
<proteinExistence type="predicted"/>
<sequence>MIYVWTGVSLIVIGLIIYLYIKIIYKPYEGCSGGGLSGLPIAFLLMLAMALLSLGLMVLVVAGITMIMGE</sequence>
<organism evidence="2">
    <name type="scientific">hydrothermal vent metagenome</name>
    <dbReference type="NCBI Taxonomy" id="652676"/>
    <lineage>
        <taxon>unclassified sequences</taxon>
        <taxon>metagenomes</taxon>
        <taxon>ecological metagenomes</taxon>
    </lineage>
</organism>
<dbReference type="AlphaFoldDB" id="A0A3B0XSA1"/>
<keyword evidence="1" id="KW-1133">Transmembrane helix</keyword>
<evidence type="ECO:0000313" key="2">
    <source>
        <dbReference type="EMBL" id="VAW71128.1"/>
    </source>
</evidence>
<protein>
    <submittedName>
        <fullName evidence="2">Uncharacterized protein</fullName>
    </submittedName>
</protein>
<keyword evidence="1" id="KW-0812">Transmembrane</keyword>